<name>A0A6V8LD83_9ACTN</name>
<evidence type="ECO:0000313" key="2">
    <source>
        <dbReference type="EMBL" id="GFJ92549.1"/>
    </source>
</evidence>
<proteinExistence type="predicted"/>
<feature type="compositionally biased region" description="Basic and acidic residues" evidence="1">
    <location>
        <begin position="126"/>
        <end position="147"/>
    </location>
</feature>
<accession>A0A6V8LD83</accession>
<sequence length="216" mass="24139">MGDRPGLREQPAVVAVRQEEQAHRRQHPTRRAPARLQDQHQQQRAHRHVERVEQPLPVEEAVVAAGQRQHRVQADGQGQAGEDPVGHRRPVAPVDPGHSRSVRQKDERQYAGEKNDQIELAALGQRAEDLPQHEQRHRERGDRDRAADPPGQLAGRPLLVVKVDGGRRRPVLGDRIRHVGLGVGRSGDADLAVRHDETIQQDSDIDRLANPIVSLS</sequence>
<protein>
    <submittedName>
        <fullName evidence="2">Uncharacterized protein</fullName>
    </submittedName>
</protein>
<evidence type="ECO:0000313" key="3">
    <source>
        <dbReference type="Proteomes" id="UP000482960"/>
    </source>
</evidence>
<reference evidence="2 3" key="2">
    <citation type="submission" date="2020-03" db="EMBL/GenBank/DDBJ databases">
        <authorList>
            <person name="Ichikawa N."/>
            <person name="Kimura A."/>
            <person name="Kitahashi Y."/>
            <person name="Uohara A."/>
        </authorList>
    </citation>
    <scope>NUCLEOTIDE SEQUENCE [LARGE SCALE GENOMIC DNA]</scope>
    <source>
        <strain evidence="2 3">NBRC 108638</strain>
    </source>
</reference>
<feature type="compositionally biased region" description="Basic residues" evidence="1">
    <location>
        <begin position="24"/>
        <end position="33"/>
    </location>
</feature>
<comment type="caution">
    <text evidence="2">The sequence shown here is derived from an EMBL/GenBank/DDBJ whole genome shotgun (WGS) entry which is preliminary data.</text>
</comment>
<keyword evidence="3" id="KW-1185">Reference proteome</keyword>
<dbReference type="Proteomes" id="UP000482960">
    <property type="component" value="Unassembled WGS sequence"/>
</dbReference>
<organism evidence="2 3">
    <name type="scientific">Phytohabitans rumicis</name>
    <dbReference type="NCBI Taxonomy" id="1076125"/>
    <lineage>
        <taxon>Bacteria</taxon>
        <taxon>Bacillati</taxon>
        <taxon>Actinomycetota</taxon>
        <taxon>Actinomycetes</taxon>
        <taxon>Micromonosporales</taxon>
        <taxon>Micromonosporaceae</taxon>
    </lineage>
</organism>
<reference evidence="2 3" key="1">
    <citation type="submission" date="2020-03" db="EMBL/GenBank/DDBJ databases">
        <title>Whole genome shotgun sequence of Phytohabitans rumicis NBRC 108638.</title>
        <authorList>
            <person name="Komaki H."/>
            <person name="Tamura T."/>
        </authorList>
    </citation>
    <scope>NUCLEOTIDE SEQUENCE [LARGE SCALE GENOMIC DNA]</scope>
    <source>
        <strain evidence="2 3">NBRC 108638</strain>
    </source>
</reference>
<feature type="compositionally biased region" description="Basic and acidic residues" evidence="1">
    <location>
        <begin position="103"/>
        <end position="117"/>
    </location>
</feature>
<evidence type="ECO:0000256" key="1">
    <source>
        <dbReference type="SAM" id="MobiDB-lite"/>
    </source>
</evidence>
<dbReference type="EMBL" id="BLPG01000001">
    <property type="protein sequence ID" value="GFJ92549.1"/>
    <property type="molecule type" value="Genomic_DNA"/>
</dbReference>
<gene>
    <name evidence="2" type="ORF">Prum_061910</name>
</gene>
<dbReference type="AlphaFoldDB" id="A0A6V8LD83"/>
<feature type="region of interest" description="Disordered" evidence="1">
    <location>
        <begin position="1"/>
        <end position="156"/>
    </location>
</feature>